<organism evidence="2 3">
    <name type="scientific">Candidatus Woesebacteria bacterium RIFCSPHIGHO2_01_FULL_41_10</name>
    <dbReference type="NCBI Taxonomy" id="1802500"/>
    <lineage>
        <taxon>Bacteria</taxon>
        <taxon>Candidatus Woeseibacteriota</taxon>
    </lineage>
</organism>
<accession>A0A1F7YS19</accession>
<evidence type="ECO:0000256" key="1">
    <source>
        <dbReference type="SAM" id="Phobius"/>
    </source>
</evidence>
<feature type="transmembrane region" description="Helical" evidence="1">
    <location>
        <begin position="197"/>
        <end position="219"/>
    </location>
</feature>
<reference evidence="2 3" key="1">
    <citation type="journal article" date="2016" name="Nat. Commun.">
        <title>Thousands of microbial genomes shed light on interconnected biogeochemical processes in an aquifer system.</title>
        <authorList>
            <person name="Anantharaman K."/>
            <person name="Brown C.T."/>
            <person name="Hug L.A."/>
            <person name="Sharon I."/>
            <person name="Castelle C.J."/>
            <person name="Probst A.J."/>
            <person name="Thomas B.C."/>
            <person name="Singh A."/>
            <person name="Wilkins M.J."/>
            <person name="Karaoz U."/>
            <person name="Brodie E.L."/>
            <person name="Williams K.H."/>
            <person name="Hubbard S.S."/>
            <person name="Banfield J.F."/>
        </authorList>
    </citation>
    <scope>NUCLEOTIDE SEQUENCE [LARGE SCALE GENOMIC DNA]</scope>
</reference>
<comment type="caution">
    <text evidence="2">The sequence shown here is derived from an EMBL/GenBank/DDBJ whole genome shotgun (WGS) entry which is preliminary data.</text>
</comment>
<feature type="transmembrane region" description="Helical" evidence="1">
    <location>
        <begin position="289"/>
        <end position="307"/>
    </location>
</feature>
<feature type="transmembrane region" description="Helical" evidence="1">
    <location>
        <begin position="314"/>
        <end position="331"/>
    </location>
</feature>
<dbReference type="Proteomes" id="UP000177263">
    <property type="component" value="Unassembled WGS sequence"/>
</dbReference>
<evidence type="ECO:0000313" key="2">
    <source>
        <dbReference type="EMBL" id="OGM29295.1"/>
    </source>
</evidence>
<dbReference type="AlphaFoldDB" id="A0A1F7YS19"/>
<evidence type="ECO:0008006" key="4">
    <source>
        <dbReference type="Google" id="ProtNLM"/>
    </source>
</evidence>
<keyword evidence="1" id="KW-0472">Membrane</keyword>
<protein>
    <recommendedName>
        <fullName evidence="4">Glycosyltransferase RgtA/B/C/D-like domain-containing protein</fullName>
    </recommendedName>
</protein>
<proteinExistence type="predicted"/>
<feature type="transmembrane region" description="Helical" evidence="1">
    <location>
        <begin position="116"/>
        <end position="135"/>
    </location>
</feature>
<evidence type="ECO:0000313" key="3">
    <source>
        <dbReference type="Proteomes" id="UP000177263"/>
    </source>
</evidence>
<feature type="transmembrane region" description="Helical" evidence="1">
    <location>
        <begin position="67"/>
        <end position="85"/>
    </location>
</feature>
<dbReference type="STRING" id="1802500.A2801_02095"/>
<name>A0A1F7YS19_9BACT</name>
<dbReference type="EMBL" id="MGGM01000015">
    <property type="protein sequence ID" value="OGM29295.1"/>
    <property type="molecule type" value="Genomic_DNA"/>
</dbReference>
<sequence length="386" mass="43508">MSRYKHSVMAIGLVLLVLSVYTLVYPEPRNWYNHYLFLANSILEGKITVFGMPEFYHDAVRIGSQTFLPFPPLPAVILIPFLFISSDITQQSVSVLLGALSVGLLYILLNRYTNKARTALLLAIVFGFGTVHFWSSVVGTTWYFAHTVGILFLILALLAHKKSLPLLAGILLACATLARLPIIMTSIFFLLNIERNPARVLFVMGVSFAVFTMLGYNYLRFGDAMVSGYTQVYEYYIHSGIPYTFMHANDASFPHFNYMDARSIPYHLYTFSLFPPNIVNGILQPSPYGMGIIFTSPLLLLAFIPPFKTKQERELLLGSLATAIIVFMHYAQGWVQFGYRFVLDFLPLLFILIAIKGYPKIILIILGIISVMVTSWGVHQAIELGW</sequence>
<keyword evidence="1" id="KW-0812">Transmembrane</keyword>
<gene>
    <name evidence="2" type="ORF">A2801_02095</name>
</gene>
<feature type="transmembrane region" description="Helical" evidence="1">
    <location>
        <begin position="141"/>
        <end position="159"/>
    </location>
</feature>
<keyword evidence="1" id="KW-1133">Transmembrane helix</keyword>
<feature type="transmembrane region" description="Helical" evidence="1">
    <location>
        <begin position="91"/>
        <end position="109"/>
    </location>
</feature>
<feature type="transmembrane region" description="Helical" evidence="1">
    <location>
        <begin position="166"/>
        <end position="191"/>
    </location>
</feature>